<accession>A0A8R7UK53</accession>
<dbReference type="InterPro" id="IPR004330">
    <property type="entry name" value="FAR1_DNA_bnd_dom"/>
</dbReference>
<evidence type="ECO:0000259" key="1">
    <source>
        <dbReference type="Pfam" id="PF03101"/>
    </source>
</evidence>
<organism evidence="2 3">
    <name type="scientific">Triticum urartu</name>
    <name type="common">Red wild einkorn</name>
    <name type="synonym">Crithodium urartu</name>
    <dbReference type="NCBI Taxonomy" id="4572"/>
    <lineage>
        <taxon>Eukaryota</taxon>
        <taxon>Viridiplantae</taxon>
        <taxon>Streptophyta</taxon>
        <taxon>Embryophyta</taxon>
        <taxon>Tracheophyta</taxon>
        <taxon>Spermatophyta</taxon>
        <taxon>Magnoliopsida</taxon>
        <taxon>Liliopsida</taxon>
        <taxon>Poales</taxon>
        <taxon>Poaceae</taxon>
        <taxon>BOP clade</taxon>
        <taxon>Pooideae</taxon>
        <taxon>Triticodae</taxon>
        <taxon>Triticeae</taxon>
        <taxon>Triticinae</taxon>
        <taxon>Triticum</taxon>
    </lineage>
</organism>
<protein>
    <recommendedName>
        <fullName evidence="1">FAR1 domain-containing protein</fullName>
    </recommendedName>
</protein>
<feature type="domain" description="FAR1" evidence="1">
    <location>
        <begin position="1"/>
        <end position="74"/>
    </location>
</feature>
<proteinExistence type="predicted"/>
<reference evidence="3" key="1">
    <citation type="journal article" date="2013" name="Nature">
        <title>Draft genome of the wheat A-genome progenitor Triticum urartu.</title>
        <authorList>
            <person name="Ling H.Q."/>
            <person name="Zhao S."/>
            <person name="Liu D."/>
            <person name="Wang J."/>
            <person name="Sun H."/>
            <person name="Zhang C."/>
            <person name="Fan H."/>
            <person name="Li D."/>
            <person name="Dong L."/>
            <person name="Tao Y."/>
            <person name="Gao C."/>
            <person name="Wu H."/>
            <person name="Li Y."/>
            <person name="Cui Y."/>
            <person name="Guo X."/>
            <person name="Zheng S."/>
            <person name="Wang B."/>
            <person name="Yu K."/>
            <person name="Liang Q."/>
            <person name="Yang W."/>
            <person name="Lou X."/>
            <person name="Chen J."/>
            <person name="Feng M."/>
            <person name="Jian J."/>
            <person name="Zhang X."/>
            <person name="Luo G."/>
            <person name="Jiang Y."/>
            <person name="Liu J."/>
            <person name="Wang Z."/>
            <person name="Sha Y."/>
            <person name="Zhang B."/>
            <person name="Wu H."/>
            <person name="Tang D."/>
            <person name="Shen Q."/>
            <person name="Xue P."/>
            <person name="Zou S."/>
            <person name="Wang X."/>
            <person name="Liu X."/>
            <person name="Wang F."/>
            <person name="Yang Y."/>
            <person name="An X."/>
            <person name="Dong Z."/>
            <person name="Zhang K."/>
            <person name="Zhang X."/>
            <person name="Luo M.C."/>
            <person name="Dvorak J."/>
            <person name="Tong Y."/>
            <person name="Wang J."/>
            <person name="Yang H."/>
            <person name="Li Z."/>
            <person name="Wang D."/>
            <person name="Zhang A."/>
            <person name="Wang J."/>
        </authorList>
    </citation>
    <scope>NUCLEOTIDE SEQUENCE</scope>
    <source>
        <strain evidence="3">cv. G1812</strain>
    </source>
</reference>
<reference evidence="2" key="2">
    <citation type="submission" date="2018-03" db="EMBL/GenBank/DDBJ databases">
        <title>The Triticum urartu genome reveals the dynamic nature of wheat genome evolution.</title>
        <authorList>
            <person name="Ling H."/>
            <person name="Ma B."/>
            <person name="Shi X."/>
            <person name="Liu H."/>
            <person name="Dong L."/>
            <person name="Sun H."/>
            <person name="Cao Y."/>
            <person name="Gao Q."/>
            <person name="Zheng S."/>
            <person name="Li Y."/>
            <person name="Yu Y."/>
            <person name="Du H."/>
            <person name="Qi M."/>
            <person name="Li Y."/>
            <person name="Yu H."/>
            <person name="Cui Y."/>
            <person name="Wang N."/>
            <person name="Chen C."/>
            <person name="Wu H."/>
            <person name="Zhao Y."/>
            <person name="Zhang J."/>
            <person name="Li Y."/>
            <person name="Zhou W."/>
            <person name="Zhang B."/>
            <person name="Hu W."/>
            <person name="Eijk M."/>
            <person name="Tang J."/>
            <person name="Witsenboer H."/>
            <person name="Zhao S."/>
            <person name="Li Z."/>
            <person name="Zhang A."/>
            <person name="Wang D."/>
            <person name="Liang C."/>
        </authorList>
    </citation>
    <scope>NUCLEOTIDE SEQUENCE [LARGE SCALE GENOMIC DNA]</scope>
    <source>
        <strain evidence="2">cv. G1812</strain>
    </source>
</reference>
<keyword evidence="3" id="KW-1185">Reference proteome</keyword>
<sequence length="74" mass="8783">FDVRKRYTNVSKFDGKVTSCRYVCANEGHRKKKRKENIRKCFRDETRTDCKARMTLTLDRESGNLEVTDVVLEH</sequence>
<dbReference type="AlphaFoldDB" id="A0A8R7UK53"/>
<dbReference type="Gramene" id="TuG1812G0500003001.01.T01">
    <property type="protein sequence ID" value="TuG1812G0500003001.01.T01"/>
    <property type="gene ID" value="TuG1812G0500003001.01"/>
</dbReference>
<dbReference type="EnsemblPlants" id="TuG1812G0500003001.01.T01">
    <property type="protein sequence ID" value="TuG1812G0500003001.01.T01"/>
    <property type="gene ID" value="TuG1812G0500003001.01"/>
</dbReference>
<dbReference type="PANTHER" id="PTHR46328">
    <property type="entry name" value="FAR-RED IMPAIRED RESPONSIVE (FAR1) FAMILY PROTEIN-RELATED"/>
    <property type="match status" value="1"/>
</dbReference>
<dbReference type="Proteomes" id="UP000015106">
    <property type="component" value="Chromosome 5"/>
</dbReference>
<name>A0A8R7UK53_TRIUA</name>
<dbReference type="PANTHER" id="PTHR46328:SF34">
    <property type="entry name" value="PROTEIN FAR1-RELATED SEQUENCE 5-LIKE"/>
    <property type="match status" value="1"/>
</dbReference>
<reference evidence="2" key="3">
    <citation type="submission" date="2022-06" db="UniProtKB">
        <authorList>
            <consortium name="EnsemblPlants"/>
        </authorList>
    </citation>
    <scope>IDENTIFICATION</scope>
</reference>
<dbReference type="Pfam" id="PF03101">
    <property type="entry name" value="FAR1"/>
    <property type="match status" value="1"/>
</dbReference>
<evidence type="ECO:0000313" key="3">
    <source>
        <dbReference type="Proteomes" id="UP000015106"/>
    </source>
</evidence>
<evidence type="ECO:0000313" key="2">
    <source>
        <dbReference type="EnsemblPlants" id="TuG1812G0500003001.01.T01"/>
    </source>
</evidence>